<evidence type="ECO:0000313" key="3">
    <source>
        <dbReference type="Proteomes" id="UP001348397"/>
    </source>
</evidence>
<organism evidence="2 3">
    <name type="scientific">Chryseobacterium salviniae</name>
    <dbReference type="NCBI Taxonomy" id="3101750"/>
    <lineage>
        <taxon>Bacteria</taxon>
        <taxon>Pseudomonadati</taxon>
        <taxon>Bacteroidota</taxon>
        <taxon>Flavobacteriia</taxon>
        <taxon>Flavobacteriales</taxon>
        <taxon>Weeksellaceae</taxon>
        <taxon>Chryseobacterium group</taxon>
        <taxon>Chryseobacterium</taxon>
    </lineage>
</organism>
<dbReference type="RefSeq" id="WP_326319813.1">
    <property type="nucleotide sequence ID" value="NZ_JAYLAA010000015.1"/>
</dbReference>
<evidence type="ECO:0000313" key="2">
    <source>
        <dbReference type="EMBL" id="MEC3874779.1"/>
    </source>
</evidence>
<feature type="transmembrane region" description="Helical" evidence="1">
    <location>
        <begin position="6"/>
        <end position="25"/>
    </location>
</feature>
<name>A0ABU6HP29_9FLAO</name>
<dbReference type="EMBL" id="JAYLAA010000015">
    <property type="protein sequence ID" value="MEC3874779.1"/>
    <property type="molecule type" value="Genomic_DNA"/>
</dbReference>
<protein>
    <recommendedName>
        <fullName evidence="4">Lipoprotein</fullName>
    </recommendedName>
</protein>
<keyword evidence="1" id="KW-0472">Membrane</keyword>
<evidence type="ECO:0000256" key="1">
    <source>
        <dbReference type="SAM" id="Phobius"/>
    </source>
</evidence>
<sequence>MKHISLNSNIFFILIIISLIVFYSCKKQKTNNDVVLCSFQNLVCDYPKNDSVYIKNVEFFLLFPNSTDDTIKISLKEIKSNYRSIYRKDTFKINFEATNLISIPPHDSLGVPCMSIIEKKFIKNDNVFKEGFTVLNIKTNEIINKSLDYSLDQVHDFQLYKKWGKKSDKINL</sequence>
<keyword evidence="1" id="KW-1133">Transmembrane helix</keyword>
<proteinExistence type="predicted"/>
<dbReference type="PROSITE" id="PS51257">
    <property type="entry name" value="PROKAR_LIPOPROTEIN"/>
    <property type="match status" value="1"/>
</dbReference>
<evidence type="ECO:0008006" key="4">
    <source>
        <dbReference type="Google" id="ProtNLM"/>
    </source>
</evidence>
<keyword evidence="3" id="KW-1185">Reference proteome</keyword>
<accession>A0ABU6HP29</accession>
<comment type="caution">
    <text evidence="2">The sequence shown here is derived from an EMBL/GenBank/DDBJ whole genome shotgun (WGS) entry which is preliminary data.</text>
</comment>
<dbReference type="Proteomes" id="UP001348397">
    <property type="component" value="Unassembled WGS sequence"/>
</dbReference>
<gene>
    <name evidence="2" type="ORF">SOP96_03530</name>
</gene>
<keyword evidence="1" id="KW-0812">Transmembrane</keyword>
<reference evidence="2 3" key="1">
    <citation type="submission" date="2024-01" db="EMBL/GenBank/DDBJ databases">
        <title>Chryseobacterium sp. T9W2-O.</title>
        <authorList>
            <person name="Maltman C."/>
        </authorList>
    </citation>
    <scope>NUCLEOTIDE SEQUENCE [LARGE SCALE GENOMIC DNA]</scope>
    <source>
        <strain evidence="2 3">T9W2-O</strain>
    </source>
</reference>